<dbReference type="Proteomes" id="UP000276834">
    <property type="component" value="Unassembled WGS sequence"/>
</dbReference>
<dbReference type="EMBL" id="QUSF01000031">
    <property type="protein sequence ID" value="RLV99674.1"/>
    <property type="molecule type" value="Genomic_DNA"/>
</dbReference>
<comment type="caution">
    <text evidence="1">The sequence shown here is derived from an EMBL/GenBank/DDBJ whole genome shotgun (WGS) entry which is preliminary data.</text>
</comment>
<name>A0A3L8SBV4_CHLGU</name>
<gene>
    <name evidence="1" type="ORF">DV515_00009619</name>
</gene>
<reference evidence="1 2" key="1">
    <citation type="journal article" date="2018" name="Proc. R. Soc. B">
        <title>A non-coding region near Follistatin controls head colour polymorphism in the Gouldian finch.</title>
        <authorList>
            <person name="Toomey M.B."/>
            <person name="Marques C.I."/>
            <person name="Andrade P."/>
            <person name="Araujo P.M."/>
            <person name="Sabatino S."/>
            <person name="Gazda M.A."/>
            <person name="Afonso S."/>
            <person name="Lopes R.J."/>
            <person name="Corbo J.C."/>
            <person name="Carneiro M."/>
        </authorList>
    </citation>
    <scope>NUCLEOTIDE SEQUENCE [LARGE SCALE GENOMIC DNA]</scope>
    <source>
        <strain evidence="1">Red01</strain>
        <tissue evidence="1">Muscle</tissue>
    </source>
</reference>
<evidence type="ECO:0000313" key="2">
    <source>
        <dbReference type="Proteomes" id="UP000276834"/>
    </source>
</evidence>
<protein>
    <submittedName>
        <fullName evidence="1">Uncharacterized protein</fullName>
    </submittedName>
</protein>
<sequence length="196" mass="22013">MLRKSGMADCGYEATIKQSFCKVHLYDSTDTEAQLLAEPSGINRFRGCVCSRASQSAAVARWQRELRERMTLQGDAEHQENLAAGAQVPWPQPAATTQLSQTWGHHKDTETWAGRVSLQWVSHRDVVREVELPPGDEGMLLSPFVVNWLCANATGPAADILCALQRHDKDDSPDKWRTEEEMAAEAEILKKYFQEN</sequence>
<organism evidence="1 2">
    <name type="scientific">Chloebia gouldiae</name>
    <name type="common">Gouldian finch</name>
    <name type="synonym">Erythrura gouldiae</name>
    <dbReference type="NCBI Taxonomy" id="44316"/>
    <lineage>
        <taxon>Eukaryota</taxon>
        <taxon>Metazoa</taxon>
        <taxon>Chordata</taxon>
        <taxon>Craniata</taxon>
        <taxon>Vertebrata</taxon>
        <taxon>Euteleostomi</taxon>
        <taxon>Archelosauria</taxon>
        <taxon>Archosauria</taxon>
        <taxon>Dinosauria</taxon>
        <taxon>Saurischia</taxon>
        <taxon>Theropoda</taxon>
        <taxon>Coelurosauria</taxon>
        <taxon>Aves</taxon>
        <taxon>Neognathae</taxon>
        <taxon>Neoaves</taxon>
        <taxon>Telluraves</taxon>
        <taxon>Australaves</taxon>
        <taxon>Passeriformes</taxon>
        <taxon>Passeroidea</taxon>
        <taxon>Passeridae</taxon>
        <taxon>Chloebia</taxon>
    </lineage>
</organism>
<accession>A0A3L8SBV4</accession>
<proteinExistence type="predicted"/>
<dbReference type="AlphaFoldDB" id="A0A3L8SBV4"/>
<dbReference type="OrthoDB" id="680339at2759"/>
<evidence type="ECO:0000313" key="1">
    <source>
        <dbReference type="EMBL" id="RLV99674.1"/>
    </source>
</evidence>
<keyword evidence="2" id="KW-1185">Reference proteome</keyword>